<accession>A0ABS9KVT7</accession>
<evidence type="ECO:0000313" key="2">
    <source>
        <dbReference type="Proteomes" id="UP001165367"/>
    </source>
</evidence>
<name>A0ABS9KVT7_9BACT</name>
<organism evidence="1 2">
    <name type="scientific">Terrimonas ginsenosidimutans</name>
    <dbReference type="NCBI Taxonomy" id="2908004"/>
    <lineage>
        <taxon>Bacteria</taxon>
        <taxon>Pseudomonadati</taxon>
        <taxon>Bacteroidota</taxon>
        <taxon>Chitinophagia</taxon>
        <taxon>Chitinophagales</taxon>
        <taxon>Chitinophagaceae</taxon>
        <taxon>Terrimonas</taxon>
    </lineage>
</organism>
<comment type="caution">
    <text evidence="1">The sequence shown here is derived from an EMBL/GenBank/DDBJ whole genome shotgun (WGS) entry which is preliminary data.</text>
</comment>
<gene>
    <name evidence="1" type="ORF">LZZ85_19230</name>
</gene>
<keyword evidence="2" id="KW-1185">Reference proteome</keyword>
<dbReference type="Proteomes" id="UP001165367">
    <property type="component" value="Unassembled WGS sequence"/>
</dbReference>
<protein>
    <submittedName>
        <fullName evidence="1">Uncharacterized protein</fullName>
    </submittedName>
</protein>
<evidence type="ECO:0000313" key="1">
    <source>
        <dbReference type="EMBL" id="MCG2616441.1"/>
    </source>
</evidence>
<reference evidence="1" key="1">
    <citation type="submission" date="2022-01" db="EMBL/GenBank/DDBJ databases">
        <authorList>
            <person name="Jo J.-H."/>
            <person name="Im W.-T."/>
        </authorList>
    </citation>
    <scope>NUCLEOTIDE SEQUENCE</scope>
    <source>
        <strain evidence="1">NA20</strain>
    </source>
</reference>
<sequence length="100" mass="11038">MLLLVFSQKMGAGLFLHNLLHSQDIDQPFQSSEQGKANDKSISFACNCIDDFLIPFHGSEEIVLPKPLIEHRAHPEHFHAGVLLRASVTADLRGPPALVL</sequence>
<dbReference type="RefSeq" id="WP_237874977.1">
    <property type="nucleotide sequence ID" value="NZ_JAKLTR010000013.1"/>
</dbReference>
<dbReference type="EMBL" id="JAKLTR010000013">
    <property type="protein sequence ID" value="MCG2616441.1"/>
    <property type="molecule type" value="Genomic_DNA"/>
</dbReference>
<proteinExistence type="predicted"/>